<evidence type="ECO:0000256" key="5">
    <source>
        <dbReference type="SAM" id="Phobius"/>
    </source>
</evidence>
<accession>A0A6A6QB91</accession>
<evidence type="ECO:0000256" key="2">
    <source>
        <dbReference type="ARBA" id="ARBA00022692"/>
    </source>
</evidence>
<proteinExistence type="predicted"/>
<reference evidence="6" key="1">
    <citation type="journal article" date="2020" name="Stud. Mycol.">
        <title>101 Dothideomycetes genomes: a test case for predicting lifestyles and emergence of pathogens.</title>
        <authorList>
            <person name="Haridas S."/>
            <person name="Albert R."/>
            <person name="Binder M."/>
            <person name="Bloem J."/>
            <person name="Labutti K."/>
            <person name="Salamov A."/>
            <person name="Andreopoulos B."/>
            <person name="Baker S."/>
            <person name="Barry K."/>
            <person name="Bills G."/>
            <person name="Bluhm B."/>
            <person name="Cannon C."/>
            <person name="Castanera R."/>
            <person name="Culley D."/>
            <person name="Daum C."/>
            <person name="Ezra D."/>
            <person name="Gonzalez J."/>
            <person name="Henrissat B."/>
            <person name="Kuo A."/>
            <person name="Liang C."/>
            <person name="Lipzen A."/>
            <person name="Lutzoni F."/>
            <person name="Magnuson J."/>
            <person name="Mondo S."/>
            <person name="Nolan M."/>
            <person name="Ohm R."/>
            <person name="Pangilinan J."/>
            <person name="Park H.-J."/>
            <person name="Ramirez L."/>
            <person name="Alfaro M."/>
            <person name="Sun H."/>
            <person name="Tritt A."/>
            <person name="Yoshinaga Y."/>
            <person name="Zwiers L.-H."/>
            <person name="Turgeon B."/>
            <person name="Goodwin S."/>
            <person name="Spatafora J."/>
            <person name="Crous P."/>
            <person name="Grigoriev I."/>
        </authorList>
    </citation>
    <scope>NUCLEOTIDE SEQUENCE</scope>
    <source>
        <strain evidence="6">CBS 269.34</strain>
    </source>
</reference>
<dbReference type="Proteomes" id="UP000799750">
    <property type="component" value="Unassembled WGS sequence"/>
</dbReference>
<feature type="transmembrane region" description="Helical" evidence="5">
    <location>
        <begin position="133"/>
        <end position="154"/>
    </location>
</feature>
<name>A0A6A6QB91_9PEZI</name>
<feature type="transmembrane region" description="Helical" evidence="5">
    <location>
        <begin position="166"/>
        <end position="189"/>
    </location>
</feature>
<feature type="transmembrane region" description="Helical" evidence="5">
    <location>
        <begin position="30"/>
        <end position="49"/>
    </location>
</feature>
<dbReference type="GO" id="GO:0005886">
    <property type="term" value="C:plasma membrane"/>
    <property type="evidence" value="ECO:0007669"/>
    <property type="project" value="TreeGrafter"/>
</dbReference>
<evidence type="ECO:0000256" key="4">
    <source>
        <dbReference type="ARBA" id="ARBA00023136"/>
    </source>
</evidence>
<evidence type="ECO:0000256" key="1">
    <source>
        <dbReference type="ARBA" id="ARBA00004141"/>
    </source>
</evidence>
<dbReference type="PANTHER" id="PTHR31465:SF8">
    <property type="entry name" value="DOMAIN PROTEIN, PUTATIVE (AFU_ORTHOLOGUE AFUA_6G14140)-RELATED"/>
    <property type="match status" value="1"/>
</dbReference>
<evidence type="ECO:0000313" key="6">
    <source>
        <dbReference type="EMBL" id="KAF2489266.1"/>
    </source>
</evidence>
<evidence type="ECO:0000256" key="3">
    <source>
        <dbReference type="ARBA" id="ARBA00022989"/>
    </source>
</evidence>
<dbReference type="AlphaFoldDB" id="A0A6A6QB91"/>
<feature type="transmembrane region" description="Helical" evidence="5">
    <location>
        <begin position="210"/>
        <end position="234"/>
    </location>
</feature>
<keyword evidence="4 5" id="KW-0472">Membrane</keyword>
<dbReference type="OrthoDB" id="4521223at2759"/>
<evidence type="ECO:0000313" key="7">
    <source>
        <dbReference type="Proteomes" id="UP000799750"/>
    </source>
</evidence>
<keyword evidence="7" id="KW-1185">Reference proteome</keyword>
<dbReference type="Pfam" id="PF04479">
    <property type="entry name" value="RTA1"/>
    <property type="match status" value="1"/>
</dbReference>
<feature type="transmembrane region" description="Helical" evidence="5">
    <location>
        <begin position="56"/>
        <end position="80"/>
    </location>
</feature>
<protein>
    <submittedName>
        <fullName evidence="6">RTA1-domain-containing protein</fullName>
    </submittedName>
</protein>
<dbReference type="PANTHER" id="PTHR31465">
    <property type="entry name" value="PROTEIN RTA1-RELATED"/>
    <property type="match status" value="1"/>
</dbReference>
<feature type="transmembrane region" description="Helical" evidence="5">
    <location>
        <begin position="92"/>
        <end position="112"/>
    </location>
</feature>
<keyword evidence="2 5" id="KW-0812">Transmembrane</keyword>
<dbReference type="GO" id="GO:0000324">
    <property type="term" value="C:fungal-type vacuole"/>
    <property type="evidence" value="ECO:0007669"/>
    <property type="project" value="TreeGrafter"/>
</dbReference>
<dbReference type="EMBL" id="MU004199">
    <property type="protein sequence ID" value="KAF2489266.1"/>
    <property type="molecule type" value="Genomic_DNA"/>
</dbReference>
<dbReference type="InterPro" id="IPR007568">
    <property type="entry name" value="RTA1"/>
</dbReference>
<gene>
    <name evidence="6" type="ORF">BU16DRAFT_531590</name>
</gene>
<comment type="subcellular location">
    <subcellularLocation>
        <location evidence="1">Membrane</location>
        <topology evidence="1">Multi-pass membrane protein</topology>
    </subcellularLocation>
</comment>
<organism evidence="6 7">
    <name type="scientific">Lophium mytilinum</name>
    <dbReference type="NCBI Taxonomy" id="390894"/>
    <lineage>
        <taxon>Eukaryota</taxon>
        <taxon>Fungi</taxon>
        <taxon>Dikarya</taxon>
        <taxon>Ascomycota</taxon>
        <taxon>Pezizomycotina</taxon>
        <taxon>Dothideomycetes</taxon>
        <taxon>Pleosporomycetidae</taxon>
        <taxon>Mytilinidiales</taxon>
        <taxon>Mytilinidiaceae</taxon>
        <taxon>Lophium</taxon>
    </lineage>
</organism>
<sequence>MATKNGTVLKDCTKDTCPVSYSVYGYNPSLAANALFCALFSISFLLHVFQGVKWKSWSFLVAMAIGVFGEAVGYGGRIMMHNDVFNGTAFKIQIICLTVAPAFLSAGIYLTLKHTVIAFGASFSRIQPRWYTWIFIACDIFSIAIQAIGAGIAAGGTHAETGNNLMIFGLALQVFTLSLFGLLASEYAFRVYKFQNQLNASSAQLRRTKYFRGLIVAIAVSYTTILIRCIYRVAEMAGGWRNSLMQDQTLFIILDSVYVVHCLCSH</sequence>
<keyword evidence="3 5" id="KW-1133">Transmembrane helix</keyword>